<gene>
    <name evidence="1" type="ORF">ANCDUO_14611</name>
</gene>
<evidence type="ECO:0000313" key="2">
    <source>
        <dbReference type="Proteomes" id="UP000054047"/>
    </source>
</evidence>
<name>A0A0C2GDR4_9BILA</name>
<dbReference type="AlphaFoldDB" id="A0A0C2GDR4"/>
<keyword evidence="2" id="KW-1185">Reference proteome</keyword>
<evidence type="ECO:0008006" key="3">
    <source>
        <dbReference type="Google" id="ProtNLM"/>
    </source>
</evidence>
<accession>A0A0C2GDR4</accession>
<reference evidence="1 2" key="1">
    <citation type="submission" date="2013-12" db="EMBL/GenBank/DDBJ databases">
        <title>Draft genome of the parsitic nematode Ancylostoma duodenale.</title>
        <authorList>
            <person name="Mitreva M."/>
        </authorList>
    </citation>
    <scope>NUCLEOTIDE SEQUENCE [LARGE SCALE GENOMIC DNA]</scope>
    <source>
        <strain evidence="1 2">Zhejiang</strain>
    </source>
</reference>
<proteinExistence type="predicted"/>
<organism evidence="1 2">
    <name type="scientific">Ancylostoma duodenale</name>
    <dbReference type="NCBI Taxonomy" id="51022"/>
    <lineage>
        <taxon>Eukaryota</taxon>
        <taxon>Metazoa</taxon>
        <taxon>Ecdysozoa</taxon>
        <taxon>Nematoda</taxon>
        <taxon>Chromadorea</taxon>
        <taxon>Rhabditida</taxon>
        <taxon>Rhabditina</taxon>
        <taxon>Rhabditomorpha</taxon>
        <taxon>Strongyloidea</taxon>
        <taxon>Ancylostomatidae</taxon>
        <taxon>Ancylostomatinae</taxon>
        <taxon>Ancylostoma</taxon>
    </lineage>
</organism>
<dbReference type="Proteomes" id="UP000054047">
    <property type="component" value="Unassembled WGS sequence"/>
</dbReference>
<dbReference type="EMBL" id="KN737695">
    <property type="protein sequence ID" value="KIH55236.1"/>
    <property type="molecule type" value="Genomic_DNA"/>
</dbReference>
<dbReference type="OrthoDB" id="5813042at2759"/>
<protein>
    <recommendedName>
        <fullName evidence="3">DNA2/NAM7 helicase helicase domain-containing protein</fullName>
    </recommendedName>
</protein>
<sequence length="94" mass="10751">MVSLLNISDKKGIFTGAFDDFFVLFCDEASQMMKPVFVAIANRLPQLRRVYIGDIHQLEIHVCAHQTLLNLGLGALLIQWWLPMPSPPRRSSRR</sequence>
<evidence type="ECO:0000313" key="1">
    <source>
        <dbReference type="EMBL" id="KIH55236.1"/>
    </source>
</evidence>